<dbReference type="GO" id="GO:0005829">
    <property type="term" value="C:cytosol"/>
    <property type="evidence" value="ECO:0007669"/>
    <property type="project" value="TreeGrafter"/>
</dbReference>
<evidence type="ECO:0000256" key="1">
    <source>
        <dbReference type="ARBA" id="ARBA00009437"/>
    </source>
</evidence>
<evidence type="ECO:0000259" key="5">
    <source>
        <dbReference type="PROSITE" id="PS50931"/>
    </source>
</evidence>
<dbReference type="SUPFAM" id="SSF53850">
    <property type="entry name" value="Periplasmic binding protein-like II"/>
    <property type="match status" value="1"/>
</dbReference>
<evidence type="ECO:0000313" key="7">
    <source>
        <dbReference type="Proteomes" id="UP000298180"/>
    </source>
</evidence>
<dbReference type="Pfam" id="PF03466">
    <property type="entry name" value="LysR_substrate"/>
    <property type="match status" value="1"/>
</dbReference>
<feature type="domain" description="HTH lysR-type" evidence="5">
    <location>
        <begin position="63"/>
        <end position="112"/>
    </location>
</feature>
<name>A0A4Z0BTX7_9BURK</name>
<reference evidence="6 7" key="1">
    <citation type="submission" date="2019-03" db="EMBL/GenBank/DDBJ databases">
        <title>Ramlibacter henchirensis DSM 14656, whole genome shotgun sequence.</title>
        <authorList>
            <person name="Zhang X."/>
            <person name="Feng G."/>
            <person name="Zhu H."/>
        </authorList>
    </citation>
    <scope>NUCLEOTIDE SEQUENCE [LARGE SCALE GENOMIC DNA]</scope>
    <source>
        <strain evidence="6 7">DSM 14656</strain>
    </source>
</reference>
<gene>
    <name evidence="6" type="ORF">EZ313_16155</name>
</gene>
<organism evidence="6 7">
    <name type="scientific">Ramlibacter henchirensis</name>
    <dbReference type="NCBI Taxonomy" id="204072"/>
    <lineage>
        <taxon>Bacteria</taxon>
        <taxon>Pseudomonadati</taxon>
        <taxon>Pseudomonadota</taxon>
        <taxon>Betaproteobacteria</taxon>
        <taxon>Burkholderiales</taxon>
        <taxon>Comamonadaceae</taxon>
        <taxon>Ramlibacter</taxon>
    </lineage>
</organism>
<evidence type="ECO:0000256" key="2">
    <source>
        <dbReference type="ARBA" id="ARBA00023015"/>
    </source>
</evidence>
<dbReference type="InterPro" id="IPR036390">
    <property type="entry name" value="WH_DNA-bd_sf"/>
</dbReference>
<sequence length="360" mass="38213">MGRVAAAVQVRAGRGVQPAAVRRTPAADLPVPGPAHVGVGVSRLHGATIAPVKPIIDAGWHHFVKVAELGSISRAALAADVPQSVVSRHISLIEGDVGSPLFRRTGRGVVLTELGQQLYPRIKQLIAETQSLADEMRASRGVPVGDVRLGLLPSTVPALAGALYQRVLKEYPRVRLHLTEGSSSQLQELLDQGRLDLSLLLRDGGQAAPDEPVLVEGALCLVVASSDPLARRHEIRFEEVGGLPLVLPGEPHPLRERLALLARKHGLSLRIAAEANSIRLQHEIAASAAGYAITAESIAAYDRNRLVAVKIVEPVLARAIVLAVARHRPHTLATREIRALLLSIAPAILAQGDGTTRGFA</sequence>
<dbReference type="PROSITE" id="PS50931">
    <property type="entry name" value="HTH_LYSR"/>
    <property type="match status" value="1"/>
</dbReference>
<evidence type="ECO:0000313" key="6">
    <source>
        <dbReference type="EMBL" id="TFZ02777.1"/>
    </source>
</evidence>
<dbReference type="Pfam" id="PF00126">
    <property type="entry name" value="HTH_1"/>
    <property type="match status" value="1"/>
</dbReference>
<dbReference type="InterPro" id="IPR036388">
    <property type="entry name" value="WH-like_DNA-bd_sf"/>
</dbReference>
<dbReference type="PANTHER" id="PTHR30419">
    <property type="entry name" value="HTH-TYPE TRANSCRIPTIONAL REGULATOR YBHD"/>
    <property type="match status" value="1"/>
</dbReference>
<dbReference type="InterPro" id="IPR005119">
    <property type="entry name" value="LysR_subst-bd"/>
</dbReference>
<dbReference type="EMBL" id="SMLM01000002">
    <property type="protein sequence ID" value="TFZ02777.1"/>
    <property type="molecule type" value="Genomic_DNA"/>
</dbReference>
<dbReference type="Gene3D" id="3.40.190.290">
    <property type="match status" value="1"/>
</dbReference>
<dbReference type="InterPro" id="IPR000847">
    <property type="entry name" value="LysR_HTH_N"/>
</dbReference>
<evidence type="ECO:0000256" key="3">
    <source>
        <dbReference type="ARBA" id="ARBA00023125"/>
    </source>
</evidence>
<dbReference type="AlphaFoldDB" id="A0A4Z0BTX7"/>
<dbReference type="Gene3D" id="1.10.10.10">
    <property type="entry name" value="Winged helix-like DNA-binding domain superfamily/Winged helix DNA-binding domain"/>
    <property type="match status" value="1"/>
</dbReference>
<accession>A0A4Z0BTX7</accession>
<dbReference type="Proteomes" id="UP000298180">
    <property type="component" value="Unassembled WGS sequence"/>
</dbReference>
<dbReference type="GO" id="GO:0003700">
    <property type="term" value="F:DNA-binding transcription factor activity"/>
    <property type="evidence" value="ECO:0007669"/>
    <property type="project" value="InterPro"/>
</dbReference>
<dbReference type="GO" id="GO:0003677">
    <property type="term" value="F:DNA binding"/>
    <property type="evidence" value="ECO:0007669"/>
    <property type="project" value="UniProtKB-KW"/>
</dbReference>
<keyword evidence="2" id="KW-0805">Transcription regulation</keyword>
<comment type="similarity">
    <text evidence="1">Belongs to the LysR transcriptional regulatory family.</text>
</comment>
<protein>
    <submittedName>
        <fullName evidence="6">LysR family transcriptional regulator</fullName>
    </submittedName>
</protein>
<evidence type="ECO:0000256" key="4">
    <source>
        <dbReference type="ARBA" id="ARBA00023163"/>
    </source>
</evidence>
<keyword evidence="7" id="KW-1185">Reference proteome</keyword>
<keyword evidence="3" id="KW-0238">DNA-binding</keyword>
<dbReference type="OrthoDB" id="8587114at2"/>
<proteinExistence type="inferred from homology"/>
<dbReference type="SUPFAM" id="SSF46785">
    <property type="entry name" value="Winged helix' DNA-binding domain"/>
    <property type="match status" value="1"/>
</dbReference>
<comment type="caution">
    <text evidence="6">The sequence shown here is derived from an EMBL/GenBank/DDBJ whole genome shotgun (WGS) entry which is preliminary data.</text>
</comment>
<keyword evidence="4" id="KW-0804">Transcription</keyword>
<dbReference type="InterPro" id="IPR050950">
    <property type="entry name" value="HTH-type_LysR_regulators"/>
</dbReference>